<feature type="compositionally biased region" description="Basic and acidic residues" evidence="1">
    <location>
        <begin position="236"/>
        <end position="246"/>
    </location>
</feature>
<dbReference type="AlphaFoldDB" id="A0A1M5TKB8"/>
<organism evidence="3 4">
    <name type="scientific">Bradyrhizobium erythrophlei</name>
    <dbReference type="NCBI Taxonomy" id="1437360"/>
    <lineage>
        <taxon>Bacteria</taxon>
        <taxon>Pseudomonadati</taxon>
        <taxon>Pseudomonadota</taxon>
        <taxon>Alphaproteobacteria</taxon>
        <taxon>Hyphomicrobiales</taxon>
        <taxon>Nitrobacteraceae</taxon>
        <taxon>Bradyrhizobium</taxon>
    </lineage>
</organism>
<name>A0A1M5TKB8_9BRAD</name>
<dbReference type="Pfam" id="PF09588">
    <property type="entry name" value="YqaJ"/>
    <property type="match status" value="1"/>
</dbReference>
<keyword evidence="3" id="KW-0540">Nuclease</keyword>
<feature type="domain" description="YqaJ viral recombinase" evidence="2">
    <location>
        <begin position="24"/>
        <end position="152"/>
    </location>
</feature>
<feature type="region of interest" description="Disordered" evidence="1">
    <location>
        <begin position="236"/>
        <end position="316"/>
    </location>
</feature>
<dbReference type="InterPro" id="IPR011604">
    <property type="entry name" value="PDDEXK-like_dom_sf"/>
</dbReference>
<dbReference type="RefSeq" id="WP_079603745.1">
    <property type="nucleotide sequence ID" value="NZ_LT670817.1"/>
</dbReference>
<keyword evidence="3" id="KW-0378">Hydrolase</keyword>
<gene>
    <name evidence="3" type="ORF">SAMN05443248_5052</name>
</gene>
<dbReference type="Gene3D" id="3.30.40.190">
    <property type="match status" value="1"/>
</dbReference>
<evidence type="ECO:0000256" key="1">
    <source>
        <dbReference type="SAM" id="MobiDB-lite"/>
    </source>
</evidence>
<accession>A0A1M5TKB8</accession>
<dbReference type="SUPFAM" id="SSF52980">
    <property type="entry name" value="Restriction endonuclease-like"/>
    <property type="match status" value="1"/>
</dbReference>
<dbReference type="Pfam" id="PF06147">
    <property type="entry name" value="DUF968"/>
    <property type="match status" value="1"/>
</dbReference>
<evidence type="ECO:0000313" key="3">
    <source>
        <dbReference type="EMBL" id="SHH51110.1"/>
    </source>
</evidence>
<evidence type="ECO:0000313" key="4">
    <source>
        <dbReference type="Proteomes" id="UP000189796"/>
    </source>
</evidence>
<dbReference type="GO" id="GO:0004519">
    <property type="term" value="F:endonuclease activity"/>
    <property type="evidence" value="ECO:0007669"/>
    <property type="project" value="UniProtKB-KW"/>
</dbReference>
<dbReference type="InterPro" id="IPR019080">
    <property type="entry name" value="YqaJ_viral_recombinase"/>
</dbReference>
<protein>
    <submittedName>
        <fullName evidence="3">Phage-related protein, predicted endonuclease</fullName>
    </submittedName>
</protein>
<dbReference type="InterPro" id="IPR011335">
    <property type="entry name" value="Restrct_endonuc-II-like"/>
</dbReference>
<dbReference type="Gene3D" id="3.90.320.10">
    <property type="match status" value="1"/>
</dbReference>
<evidence type="ECO:0000259" key="2">
    <source>
        <dbReference type="Pfam" id="PF09588"/>
    </source>
</evidence>
<proteinExistence type="predicted"/>
<feature type="compositionally biased region" description="Polar residues" evidence="1">
    <location>
        <begin position="247"/>
        <end position="267"/>
    </location>
</feature>
<sequence>MTNHTNSVNGGALRRINSAALSKHNRRHFICGSDAQIIMGKDEKALLRLWREKRGEDTAPDMSDFPIVQLGLVTEDLNRRWYELNSGQRICDVQRHVIHRTIPWMAATLGGLVRETGAVFEAKFMLPWSFSDEAAAEKHMAQLQHNMLVAGTKKSVLSIIDGGGKLVELSVEADPIYQTILIAAEKAFWRAVKTGETPVLFDCEPPKPRIEAVRVVDMNASNSWAEFAGLFCETRQAHTEHERATDEQTSAPIDPTPTQTPSASTDADNPLRPRGRPRKVKAVAEQSAAPPVPSKPTIDNNPPPTDLQADAAPTKIDKSQLTFGEIRRLRDKAHLKFVASQPCLVCGRSPTDAHHLRFAQPRAMGRKASDEFTVPLCRTHHRDNHSFGDEVAWWERRAIDPLVTSRMLWVSTRGIP</sequence>
<dbReference type="EMBL" id="LT670817">
    <property type="protein sequence ID" value="SHH51110.1"/>
    <property type="molecule type" value="Genomic_DNA"/>
</dbReference>
<reference evidence="3 4" key="1">
    <citation type="submission" date="2016-11" db="EMBL/GenBank/DDBJ databases">
        <authorList>
            <person name="Jaros S."/>
            <person name="Januszkiewicz K."/>
            <person name="Wedrychowicz H."/>
        </authorList>
    </citation>
    <scope>NUCLEOTIDE SEQUENCE [LARGE SCALE GENOMIC DNA]</scope>
    <source>
        <strain evidence="3 4">GAS138</strain>
    </source>
</reference>
<dbReference type="Proteomes" id="UP000189796">
    <property type="component" value="Chromosome I"/>
</dbReference>
<dbReference type="InterPro" id="IPR010373">
    <property type="entry name" value="DUF968"/>
</dbReference>
<keyword evidence="3" id="KW-0255">Endonuclease</keyword>